<protein>
    <submittedName>
        <fullName evidence="1">Uncharacterized protein</fullName>
    </submittedName>
</protein>
<evidence type="ECO:0000313" key="1">
    <source>
        <dbReference type="EMBL" id="KAA6371531.1"/>
    </source>
</evidence>
<organism evidence="1 2">
    <name type="scientific">Streblomastix strix</name>
    <dbReference type="NCBI Taxonomy" id="222440"/>
    <lineage>
        <taxon>Eukaryota</taxon>
        <taxon>Metamonada</taxon>
        <taxon>Preaxostyla</taxon>
        <taxon>Oxymonadida</taxon>
        <taxon>Streblomastigidae</taxon>
        <taxon>Streblomastix</taxon>
    </lineage>
</organism>
<gene>
    <name evidence="1" type="ORF">EZS28_032944</name>
</gene>
<dbReference type="Proteomes" id="UP000324800">
    <property type="component" value="Unassembled WGS sequence"/>
</dbReference>
<dbReference type="AlphaFoldDB" id="A0A5J4UNC4"/>
<proteinExistence type="predicted"/>
<dbReference type="EMBL" id="SNRW01014379">
    <property type="protein sequence ID" value="KAA6371531.1"/>
    <property type="molecule type" value="Genomic_DNA"/>
</dbReference>
<comment type="caution">
    <text evidence="1">The sequence shown here is derived from an EMBL/GenBank/DDBJ whole genome shotgun (WGS) entry which is preliminary data.</text>
</comment>
<evidence type="ECO:0000313" key="2">
    <source>
        <dbReference type="Proteomes" id="UP000324800"/>
    </source>
</evidence>
<accession>A0A5J4UNC4</accession>
<name>A0A5J4UNC4_9EUKA</name>
<sequence>MWDTLHILITTQAVCDGTQALLAKVMQAMTGLQAREIDFLATNILVEQNAEPRRREIQFLSLLSTTSIPVPEESTRLEVKSDRQNFVERASTSVIQFQNK</sequence>
<reference evidence="1 2" key="1">
    <citation type="submission" date="2019-03" db="EMBL/GenBank/DDBJ databases">
        <title>Single cell metagenomics reveals metabolic interactions within the superorganism composed of flagellate Streblomastix strix and complex community of Bacteroidetes bacteria on its surface.</title>
        <authorList>
            <person name="Treitli S.C."/>
            <person name="Kolisko M."/>
            <person name="Husnik F."/>
            <person name="Keeling P."/>
            <person name="Hampl V."/>
        </authorList>
    </citation>
    <scope>NUCLEOTIDE SEQUENCE [LARGE SCALE GENOMIC DNA]</scope>
    <source>
        <strain evidence="1">ST1C</strain>
    </source>
</reference>